<gene>
    <name evidence="2" type="ORF">LTRI10_LOCUS31036</name>
</gene>
<feature type="compositionally biased region" description="Basic and acidic residues" evidence="1">
    <location>
        <begin position="54"/>
        <end position="77"/>
    </location>
</feature>
<name>A0AAV2EWT7_9ROSI</name>
<sequence length="176" mass="20420">MRQKQYQCKKTLPLRKNHYQCGKKSDLGFLFIPPFPAHNLKTQLPVSQNNKIEPNSHQREEEKKSESREIQPEDPGRRGRKAKRCGRRRRSPGRRKGVDHVLDWKLDSYFKEEIWRVLNIGILCTSHLPINRPSMRRIVKQLQAIGGEAQPKTAGKKDGKLTPYYYEDASDQGSVA</sequence>
<feature type="compositionally biased region" description="Polar residues" evidence="1">
    <location>
        <begin position="40"/>
        <end position="53"/>
    </location>
</feature>
<proteinExistence type="predicted"/>
<accession>A0AAV2EWT7</accession>
<evidence type="ECO:0000313" key="3">
    <source>
        <dbReference type="Proteomes" id="UP001497516"/>
    </source>
</evidence>
<organism evidence="2 3">
    <name type="scientific">Linum trigynum</name>
    <dbReference type="NCBI Taxonomy" id="586398"/>
    <lineage>
        <taxon>Eukaryota</taxon>
        <taxon>Viridiplantae</taxon>
        <taxon>Streptophyta</taxon>
        <taxon>Embryophyta</taxon>
        <taxon>Tracheophyta</taxon>
        <taxon>Spermatophyta</taxon>
        <taxon>Magnoliopsida</taxon>
        <taxon>eudicotyledons</taxon>
        <taxon>Gunneridae</taxon>
        <taxon>Pentapetalae</taxon>
        <taxon>rosids</taxon>
        <taxon>fabids</taxon>
        <taxon>Malpighiales</taxon>
        <taxon>Linaceae</taxon>
        <taxon>Linum</taxon>
    </lineage>
</organism>
<protein>
    <submittedName>
        <fullName evidence="2">Uncharacterized protein</fullName>
    </submittedName>
</protein>
<evidence type="ECO:0000256" key="1">
    <source>
        <dbReference type="SAM" id="MobiDB-lite"/>
    </source>
</evidence>
<dbReference type="AlphaFoldDB" id="A0AAV2EWT7"/>
<dbReference type="Proteomes" id="UP001497516">
    <property type="component" value="Chromosome 5"/>
</dbReference>
<feature type="compositionally biased region" description="Basic residues" evidence="1">
    <location>
        <begin position="78"/>
        <end position="95"/>
    </location>
</feature>
<dbReference type="EMBL" id="OZ034818">
    <property type="protein sequence ID" value="CAL1390234.1"/>
    <property type="molecule type" value="Genomic_DNA"/>
</dbReference>
<feature type="region of interest" description="Disordered" evidence="1">
    <location>
        <begin position="148"/>
        <end position="176"/>
    </location>
</feature>
<keyword evidence="3" id="KW-1185">Reference proteome</keyword>
<reference evidence="2 3" key="1">
    <citation type="submission" date="2024-04" db="EMBL/GenBank/DDBJ databases">
        <authorList>
            <person name="Fracassetti M."/>
        </authorList>
    </citation>
    <scope>NUCLEOTIDE SEQUENCE [LARGE SCALE GENOMIC DNA]</scope>
</reference>
<feature type="region of interest" description="Disordered" evidence="1">
    <location>
        <begin position="40"/>
        <end position="97"/>
    </location>
</feature>
<evidence type="ECO:0000313" key="2">
    <source>
        <dbReference type="EMBL" id="CAL1390234.1"/>
    </source>
</evidence>